<dbReference type="EMBL" id="DF820481">
    <property type="protein sequence ID" value="GAK61665.1"/>
    <property type="molecule type" value="Genomic_DNA"/>
</dbReference>
<evidence type="ECO:0000259" key="1">
    <source>
        <dbReference type="Pfam" id="PF12671"/>
    </source>
</evidence>
<dbReference type="Pfam" id="PF12671">
    <property type="entry name" value="Amidase_6"/>
    <property type="match status" value="1"/>
</dbReference>
<dbReference type="InterPro" id="IPR024301">
    <property type="entry name" value="Amidase_6"/>
</dbReference>
<evidence type="ECO:0000313" key="3">
    <source>
        <dbReference type="Proteomes" id="UP000030661"/>
    </source>
</evidence>
<gene>
    <name evidence="2" type="ORF">U27_01566</name>
</gene>
<evidence type="ECO:0000313" key="2">
    <source>
        <dbReference type="EMBL" id="GAK61665.1"/>
    </source>
</evidence>
<dbReference type="Proteomes" id="UP000030661">
    <property type="component" value="Unassembled WGS sequence"/>
</dbReference>
<name>A0A081CAR0_VECG1</name>
<reference evidence="2 3" key="1">
    <citation type="journal article" date="2015" name="PeerJ">
        <title>First genomic representation of candidate bacterial phylum KSB3 points to enhanced environmental sensing as a trigger of wastewater bulking.</title>
        <authorList>
            <person name="Sekiguchi Y."/>
            <person name="Ohashi A."/>
            <person name="Parks D.H."/>
            <person name="Yamauchi T."/>
            <person name="Tyson G.W."/>
            <person name="Hugenholtz P."/>
        </authorList>
    </citation>
    <scope>NUCLEOTIDE SEQUENCE [LARGE SCALE GENOMIC DNA]</scope>
</reference>
<keyword evidence="3" id="KW-1185">Reference proteome</keyword>
<proteinExistence type="predicted"/>
<protein>
    <recommendedName>
        <fullName evidence="1">Putative amidase domain-containing protein</fullName>
    </recommendedName>
</protein>
<dbReference type="PROSITE" id="PS51257">
    <property type="entry name" value="PROKAR_LIPOPROTEIN"/>
    <property type="match status" value="1"/>
</dbReference>
<accession>A0A081CAR0</accession>
<organism evidence="2 3">
    <name type="scientific">Vecturithrix granuli</name>
    <dbReference type="NCBI Taxonomy" id="1499967"/>
    <lineage>
        <taxon>Bacteria</taxon>
        <taxon>Candidatus Moduliflexota</taxon>
        <taxon>Candidatus Vecturitrichia</taxon>
        <taxon>Candidatus Vecturitrichales</taxon>
        <taxon>Candidatus Vecturitrichaceae</taxon>
        <taxon>Candidatus Vecturithrix</taxon>
    </lineage>
</organism>
<feature type="domain" description="Putative amidase" evidence="1">
    <location>
        <begin position="28"/>
        <end position="184"/>
    </location>
</feature>
<dbReference type="HOGENOM" id="CLU_097072_0_0_0"/>
<sequence length="213" mass="24053">MSHYKRRVGYTLLIVLLLCGCSRTTEVYERQTARNYAHLWYNSCNHVCGDYRACTPWSFWGWENCCGYQSHGGDCANFVSQSLIAGGHSDLSGGTPCRGYPCGKEEIGAKNLGDCLVKKGWMRTCGYRQAPPSNIQIGDVLIYHTNSCSDSDAHAAIVTYVNGSDVRISCHSSNQKDKAYTYMANIKPYYEWLHFTGNDNWQVCRLRFSEFSD</sequence>
<dbReference type="AlphaFoldDB" id="A0A081CAR0"/>